<reference evidence="1 2" key="1">
    <citation type="journal article" date="2018" name="FEMS Microbiol. Ecol.">
        <title>Co-invading symbiotic mutualists of Medicago polymorpha retain high ancestral diversity and contain diverse accessory genomes.</title>
        <authorList>
            <person name="Porter S.S."/>
            <person name="Faber-Hammond J.J."/>
            <person name="Friesen M.L."/>
        </authorList>
    </citation>
    <scope>NUCLEOTIDE SEQUENCE [LARGE SCALE GENOMIC DNA]</scope>
    <source>
        <strain evidence="1 2">Str16</strain>
    </source>
</reference>
<comment type="caution">
    <text evidence="1">The sequence shown here is derived from an EMBL/GenBank/DDBJ whole genome shotgun (WGS) entry which is preliminary data.</text>
</comment>
<evidence type="ECO:0000313" key="2">
    <source>
        <dbReference type="Proteomes" id="UP001190825"/>
    </source>
</evidence>
<evidence type="ECO:0000313" key="1">
    <source>
        <dbReference type="EMBL" id="PLU04533.1"/>
    </source>
</evidence>
<name>A0ABX4TMZ0_9HYPH</name>
<keyword evidence="2" id="KW-1185">Reference proteome</keyword>
<sequence>MMDLPQHQRLWHILIDCTRQYRVHEREIREEDIGGVVHVVTYEPLPHAREAPEAETVVDCVLLKIGVDRPKAESYRDEFASLMKPLAGMLEQGPSYITLGAEIGDQGAAFCLMALGQVLGLWRVITPVDLGITGAKAMDAAGLGYVMLGGYKEEVS</sequence>
<dbReference type="EMBL" id="NBUC01000065">
    <property type="protein sequence ID" value="PLU04533.1"/>
    <property type="molecule type" value="Genomic_DNA"/>
</dbReference>
<dbReference type="Proteomes" id="UP001190825">
    <property type="component" value="Unassembled WGS sequence"/>
</dbReference>
<gene>
    <name evidence="1" type="ORF">BMJ33_11770</name>
</gene>
<proteinExistence type="predicted"/>
<dbReference type="RefSeq" id="WP_101780240.1">
    <property type="nucleotide sequence ID" value="NZ_NBUC01000065.1"/>
</dbReference>
<protein>
    <submittedName>
        <fullName evidence="1">Uncharacterized protein</fullName>
    </submittedName>
</protein>
<organism evidence="1 2">
    <name type="scientific">Sinorhizobium medicae</name>
    <dbReference type="NCBI Taxonomy" id="110321"/>
    <lineage>
        <taxon>Bacteria</taxon>
        <taxon>Pseudomonadati</taxon>
        <taxon>Pseudomonadota</taxon>
        <taxon>Alphaproteobacteria</taxon>
        <taxon>Hyphomicrobiales</taxon>
        <taxon>Rhizobiaceae</taxon>
        <taxon>Sinorhizobium/Ensifer group</taxon>
        <taxon>Sinorhizobium</taxon>
    </lineage>
</organism>
<accession>A0ABX4TMZ0</accession>